<gene>
    <name evidence="1" type="primary">AVEN_162384_1</name>
    <name evidence="1" type="ORF">CDAR_489481</name>
</gene>
<sequence>MGVQLFIFYEAGLSLNVRRLLMELTVKDNIHALLLPWNVPFGTQTEFSTQELYFLDCFHRVVAKNYSDFALKLRLSDFVVSKEFQFNLYKYIQAYDSSVDVFQLDEKVFCEEYPSDLIAHNLFMPFVTMLKTRALDNKGNIKSVVYDVKKLNETLSNSKEFHSWFQKKGTQKAHFIPKDLALIYSYYKCGASSNDLDNFSADRSMWQYKDTFFKSHLYLLAKEAQLIDEERKNNLIP</sequence>
<reference evidence="1 2" key="1">
    <citation type="submission" date="2021-06" db="EMBL/GenBank/DDBJ databases">
        <title>Caerostris darwini draft genome.</title>
        <authorList>
            <person name="Kono N."/>
            <person name="Arakawa K."/>
        </authorList>
    </citation>
    <scope>NUCLEOTIDE SEQUENCE [LARGE SCALE GENOMIC DNA]</scope>
</reference>
<protein>
    <submittedName>
        <fullName evidence="1">Glycosyltransferase family 92 protein</fullName>
    </submittedName>
</protein>
<dbReference type="AlphaFoldDB" id="A0AAV4U060"/>
<keyword evidence="2" id="KW-1185">Reference proteome</keyword>
<organism evidence="1 2">
    <name type="scientific">Caerostris darwini</name>
    <dbReference type="NCBI Taxonomy" id="1538125"/>
    <lineage>
        <taxon>Eukaryota</taxon>
        <taxon>Metazoa</taxon>
        <taxon>Ecdysozoa</taxon>
        <taxon>Arthropoda</taxon>
        <taxon>Chelicerata</taxon>
        <taxon>Arachnida</taxon>
        <taxon>Araneae</taxon>
        <taxon>Araneomorphae</taxon>
        <taxon>Entelegynae</taxon>
        <taxon>Araneoidea</taxon>
        <taxon>Araneidae</taxon>
        <taxon>Caerostris</taxon>
    </lineage>
</organism>
<evidence type="ECO:0000313" key="1">
    <source>
        <dbReference type="EMBL" id="GIY51149.1"/>
    </source>
</evidence>
<evidence type="ECO:0000313" key="2">
    <source>
        <dbReference type="Proteomes" id="UP001054837"/>
    </source>
</evidence>
<accession>A0AAV4U060</accession>
<dbReference type="Proteomes" id="UP001054837">
    <property type="component" value="Unassembled WGS sequence"/>
</dbReference>
<comment type="caution">
    <text evidence="1">The sequence shown here is derived from an EMBL/GenBank/DDBJ whole genome shotgun (WGS) entry which is preliminary data.</text>
</comment>
<name>A0AAV4U060_9ARAC</name>
<proteinExistence type="predicted"/>
<dbReference type="EMBL" id="BPLQ01010497">
    <property type="protein sequence ID" value="GIY51149.1"/>
    <property type="molecule type" value="Genomic_DNA"/>
</dbReference>